<organism evidence="2 3">
    <name type="scientific">Candidatus Cryptobacteroides faecigallinarum</name>
    <dbReference type="NCBI Taxonomy" id="2840763"/>
    <lineage>
        <taxon>Bacteria</taxon>
        <taxon>Pseudomonadati</taxon>
        <taxon>Bacteroidota</taxon>
        <taxon>Bacteroidia</taxon>
        <taxon>Bacteroidales</taxon>
        <taxon>Candidatus Cryptobacteroides</taxon>
    </lineage>
</organism>
<dbReference type="EMBL" id="JADIMD010000089">
    <property type="protein sequence ID" value="MBO8474777.1"/>
    <property type="molecule type" value="Genomic_DNA"/>
</dbReference>
<gene>
    <name evidence="2" type="ORF">IAB91_05760</name>
</gene>
<accession>A0A9D9IM12</accession>
<reference evidence="2" key="2">
    <citation type="journal article" date="2021" name="PeerJ">
        <title>Extensive microbial diversity within the chicken gut microbiome revealed by metagenomics and culture.</title>
        <authorList>
            <person name="Gilroy R."/>
            <person name="Ravi A."/>
            <person name="Getino M."/>
            <person name="Pursley I."/>
            <person name="Horton D.L."/>
            <person name="Alikhan N.F."/>
            <person name="Baker D."/>
            <person name="Gharbi K."/>
            <person name="Hall N."/>
            <person name="Watson M."/>
            <person name="Adriaenssens E.M."/>
            <person name="Foster-Nyarko E."/>
            <person name="Jarju S."/>
            <person name="Secka A."/>
            <person name="Antonio M."/>
            <person name="Oren A."/>
            <person name="Chaudhuri R.R."/>
            <person name="La Ragione R."/>
            <person name="Hildebrand F."/>
            <person name="Pallen M.J."/>
        </authorList>
    </citation>
    <scope>NUCLEOTIDE SEQUENCE</scope>
    <source>
        <strain evidence="2">B1-13419</strain>
    </source>
</reference>
<sequence length="622" mass="68118">MKRSFLAACFIAVLAVADFFQCRAAGLQVTEHDNGDGDVEAVMRLLGADTPEAVDSYDMERFTELLQNPVEINVATGSRLVASGLFTQYQVASLLDYRSRTGDILSYAELAGVDGFSQERALALAPFVSLVSDALPGRTATKTTKVRNDLMLRTNLRKSDRETEYAYGLKYRFGVNDRFEFGLSANRPYACEEAYPSGGSFHAVYYGRKTLGKLVVGDFSLRYGQGLSLWNGFRMSSLSSPESFYLRPSGISPYWSYSGEGSQRGIAADFNIGRFVVSSSVGVGGLRELMCGDKSAFISLMPVLNAAWYGENAQISLTGHMKTSDVEEWGRNAGTGVTSAACLPSGVSGAGVSADFRWCISGVDLFGETALDLADMSVAAVAGTVFDAVEDLTLAFRASYSADQYSFAAGGRFYGGKMTQLSGKSGFGSSVRRHSGTFSADASYYPDPKYGSDGPGMQLKLLLNYTIQISPSVALAARLSERLRNGTEKNRTDLRLDLKYASGDWMVQMRVNGLYNKSLGLLGYIEGGWKPDRMAVYFRVGLFRIDSWQDRIYAYERDAPGNFNVPAYYGRGCWGAVTFALKVSRRFKAYLRMSTIQYPWESPTASERTPKSECRVLLSFAL</sequence>
<dbReference type="AlphaFoldDB" id="A0A9D9IM12"/>
<feature type="chain" id="PRO_5038869030" description="Helix-hairpin-helix domain-containing protein" evidence="1">
    <location>
        <begin position="25"/>
        <end position="622"/>
    </location>
</feature>
<comment type="caution">
    <text evidence="2">The sequence shown here is derived from an EMBL/GenBank/DDBJ whole genome shotgun (WGS) entry which is preliminary data.</text>
</comment>
<reference evidence="2" key="1">
    <citation type="submission" date="2020-10" db="EMBL/GenBank/DDBJ databases">
        <authorList>
            <person name="Gilroy R."/>
        </authorList>
    </citation>
    <scope>NUCLEOTIDE SEQUENCE</scope>
    <source>
        <strain evidence="2">B1-13419</strain>
    </source>
</reference>
<protein>
    <recommendedName>
        <fullName evidence="4">Helix-hairpin-helix domain-containing protein</fullName>
    </recommendedName>
</protein>
<evidence type="ECO:0000313" key="2">
    <source>
        <dbReference type="EMBL" id="MBO8474777.1"/>
    </source>
</evidence>
<evidence type="ECO:0000313" key="3">
    <source>
        <dbReference type="Proteomes" id="UP000823757"/>
    </source>
</evidence>
<proteinExistence type="predicted"/>
<evidence type="ECO:0008006" key="4">
    <source>
        <dbReference type="Google" id="ProtNLM"/>
    </source>
</evidence>
<dbReference type="Proteomes" id="UP000823757">
    <property type="component" value="Unassembled WGS sequence"/>
</dbReference>
<keyword evidence="1" id="KW-0732">Signal</keyword>
<name>A0A9D9IM12_9BACT</name>
<feature type="signal peptide" evidence="1">
    <location>
        <begin position="1"/>
        <end position="24"/>
    </location>
</feature>
<evidence type="ECO:0000256" key="1">
    <source>
        <dbReference type="SAM" id="SignalP"/>
    </source>
</evidence>